<dbReference type="InterPro" id="IPR051010">
    <property type="entry name" value="BCAA_transport"/>
</dbReference>
<evidence type="ECO:0000259" key="4">
    <source>
        <dbReference type="Pfam" id="PF13458"/>
    </source>
</evidence>
<protein>
    <recommendedName>
        <fullName evidence="4">Leucine-binding protein domain-containing protein</fullName>
    </recommendedName>
</protein>
<sequence length="401" mass="42459">MAMSSTALCGAALAAETNIKIGVLLPLSGRYASAGQANKRGVDLVIQEVNRSGGIKALGGAKLDLVVADDASDQVTTAQEARRLIGQEQAKIVIGPYSTPEAEAAAPVAERAGVGVISTQASFDGLFERNYKYFTTVSMTSSQFGESYAEFVNWLNQNHSAGIKTTALTFPNNDYGKTASQAAVAVLKKSNIKVLETFGFPPKVGDMTPIVQRVKATDPNAVISIGYLQDGILLHQARVAQNYTSPPIWIGGSDAFSNDRMWQLLGDIAPKALSGKTFALAQFDNGVKTPGVEWLVSAATKAGFKDEEIDQGMAAGAQAAWLVVQALEDAKSSDPTKLAAAVHAVQLPADSPRVTMPQFENGVAYEASGKPKNPVALFVHWNEGHKTVIYPPNLATGSYAW</sequence>
<reference evidence="5 6" key="1">
    <citation type="submission" date="2014-11" db="EMBL/GenBank/DDBJ databases">
        <title>Genomics and ecophysiology of heterotrophic nitrogen fixing bacteria isolated from estuarine surface water.</title>
        <authorList>
            <person name="Bentzon-Tilia M."/>
            <person name="Severin I."/>
            <person name="Hansen L.H."/>
            <person name="Riemann L."/>
        </authorList>
    </citation>
    <scope>NUCLEOTIDE SEQUENCE [LARGE SCALE GENOMIC DNA]</scope>
    <source>
        <strain evidence="5 6">BAL398</strain>
    </source>
</reference>
<dbReference type="AlphaFoldDB" id="A0A0D7F2J5"/>
<proteinExistence type="inferred from homology"/>
<dbReference type="GO" id="GO:0006865">
    <property type="term" value="P:amino acid transport"/>
    <property type="evidence" value="ECO:0007669"/>
    <property type="project" value="UniProtKB-KW"/>
</dbReference>
<keyword evidence="3" id="KW-0813">Transport</keyword>
<comment type="similarity">
    <text evidence="1">Belongs to the leucine-binding protein family.</text>
</comment>
<keyword evidence="2" id="KW-0732">Signal</keyword>
<dbReference type="EMBL" id="JXXE01000093">
    <property type="protein sequence ID" value="KIZ47308.1"/>
    <property type="molecule type" value="Genomic_DNA"/>
</dbReference>
<evidence type="ECO:0000313" key="6">
    <source>
        <dbReference type="Proteomes" id="UP000032515"/>
    </source>
</evidence>
<evidence type="ECO:0000256" key="3">
    <source>
        <dbReference type="ARBA" id="ARBA00022970"/>
    </source>
</evidence>
<organism evidence="5 6">
    <name type="scientific">Rhodopseudomonas palustris</name>
    <dbReference type="NCBI Taxonomy" id="1076"/>
    <lineage>
        <taxon>Bacteria</taxon>
        <taxon>Pseudomonadati</taxon>
        <taxon>Pseudomonadota</taxon>
        <taxon>Alphaproteobacteria</taxon>
        <taxon>Hyphomicrobiales</taxon>
        <taxon>Nitrobacteraceae</taxon>
        <taxon>Rhodopseudomonas</taxon>
    </lineage>
</organism>
<accession>A0A0D7F2J5</accession>
<evidence type="ECO:0000256" key="1">
    <source>
        <dbReference type="ARBA" id="ARBA00010062"/>
    </source>
</evidence>
<dbReference type="InterPro" id="IPR028081">
    <property type="entry name" value="Leu-bd"/>
</dbReference>
<dbReference type="Pfam" id="PF13458">
    <property type="entry name" value="Peripla_BP_6"/>
    <property type="match status" value="1"/>
</dbReference>
<evidence type="ECO:0000256" key="2">
    <source>
        <dbReference type="ARBA" id="ARBA00022729"/>
    </source>
</evidence>
<feature type="domain" description="Leucine-binding protein" evidence="4">
    <location>
        <begin position="19"/>
        <end position="353"/>
    </location>
</feature>
<comment type="caution">
    <text evidence="5">The sequence shown here is derived from an EMBL/GenBank/DDBJ whole genome shotgun (WGS) entry which is preliminary data.</text>
</comment>
<dbReference type="SUPFAM" id="SSF53822">
    <property type="entry name" value="Periplasmic binding protein-like I"/>
    <property type="match status" value="1"/>
</dbReference>
<dbReference type="PANTHER" id="PTHR30483:SF6">
    <property type="entry name" value="PERIPLASMIC BINDING PROTEIN OF ABC TRANSPORTER FOR NATURAL AMINO ACIDS"/>
    <property type="match status" value="1"/>
</dbReference>
<dbReference type="Proteomes" id="UP000032515">
    <property type="component" value="Unassembled WGS sequence"/>
</dbReference>
<dbReference type="InterPro" id="IPR028082">
    <property type="entry name" value="Peripla_BP_I"/>
</dbReference>
<dbReference type="PATRIC" id="fig|1076.23.peg.92"/>
<gene>
    <name evidence="5" type="ORF">OO17_05015</name>
</gene>
<name>A0A0D7F2J5_RHOPL</name>
<keyword evidence="3" id="KW-0029">Amino-acid transport</keyword>
<evidence type="ECO:0000313" key="5">
    <source>
        <dbReference type="EMBL" id="KIZ47308.1"/>
    </source>
</evidence>
<dbReference type="PANTHER" id="PTHR30483">
    <property type="entry name" value="LEUCINE-SPECIFIC-BINDING PROTEIN"/>
    <property type="match status" value="1"/>
</dbReference>
<dbReference type="Gene3D" id="3.40.50.2300">
    <property type="match status" value="2"/>
</dbReference>